<keyword evidence="3" id="KW-1185">Reference proteome</keyword>
<name>A0ABS0ICK9_9BACT</name>
<comment type="caution">
    <text evidence="2">The sequence shown here is derived from an EMBL/GenBank/DDBJ whole genome shotgun (WGS) entry which is preliminary data.</text>
</comment>
<dbReference type="RefSeq" id="WP_196295731.1">
    <property type="nucleotide sequence ID" value="NZ_JADQDM010000028.1"/>
</dbReference>
<feature type="transmembrane region" description="Helical" evidence="1">
    <location>
        <begin position="107"/>
        <end position="126"/>
    </location>
</feature>
<evidence type="ECO:0000313" key="2">
    <source>
        <dbReference type="EMBL" id="MBF9224312.1"/>
    </source>
</evidence>
<dbReference type="Proteomes" id="UP000618931">
    <property type="component" value="Unassembled WGS sequence"/>
</dbReference>
<reference evidence="2 3" key="1">
    <citation type="submission" date="2020-11" db="EMBL/GenBank/DDBJ databases">
        <authorList>
            <person name="Kim M.K."/>
        </authorList>
    </citation>
    <scope>NUCLEOTIDE SEQUENCE [LARGE SCALE GENOMIC DNA]</scope>
    <source>
        <strain evidence="2 3">BT662</strain>
    </source>
</reference>
<proteinExistence type="predicted"/>
<keyword evidence="1" id="KW-1133">Transmembrane helix</keyword>
<keyword evidence="1" id="KW-0472">Membrane</keyword>
<sequence>MELTQDLAQVESVGAAPAPAQALDYFYNLAAQYMSVGKSDDDIQAHLLKEGLDETTGRTILAELRVEFKKAHLAAAKKDMLHGGLWLGGGLLVTGVTYAMASEGGSYFMTWGAIIFGGIQFFKGLVRSMQK</sequence>
<accession>A0ABS0ICK9</accession>
<dbReference type="EMBL" id="JADQDM010000028">
    <property type="protein sequence ID" value="MBF9224312.1"/>
    <property type="molecule type" value="Genomic_DNA"/>
</dbReference>
<gene>
    <name evidence="2" type="ORF">I2H31_24635</name>
</gene>
<protein>
    <recommendedName>
        <fullName evidence="4">DUF2335 domain-containing protein</fullName>
    </recommendedName>
</protein>
<evidence type="ECO:0000313" key="3">
    <source>
        <dbReference type="Proteomes" id="UP000618931"/>
    </source>
</evidence>
<feature type="transmembrane region" description="Helical" evidence="1">
    <location>
        <begin position="80"/>
        <end position="101"/>
    </location>
</feature>
<evidence type="ECO:0008006" key="4">
    <source>
        <dbReference type="Google" id="ProtNLM"/>
    </source>
</evidence>
<keyword evidence="1" id="KW-0812">Transmembrane</keyword>
<organism evidence="2 3">
    <name type="scientific">Hymenobacter ruricola</name>
    <dbReference type="NCBI Taxonomy" id="2791023"/>
    <lineage>
        <taxon>Bacteria</taxon>
        <taxon>Pseudomonadati</taxon>
        <taxon>Bacteroidota</taxon>
        <taxon>Cytophagia</taxon>
        <taxon>Cytophagales</taxon>
        <taxon>Hymenobacteraceae</taxon>
        <taxon>Hymenobacter</taxon>
    </lineage>
</organism>
<evidence type="ECO:0000256" key="1">
    <source>
        <dbReference type="SAM" id="Phobius"/>
    </source>
</evidence>